<reference evidence="1 4" key="2">
    <citation type="submission" date="2020-08" db="EMBL/GenBank/DDBJ databases">
        <title>Sequencing the genomes of 1000 actinobacteria strains.</title>
        <authorList>
            <person name="Klenk H.-P."/>
        </authorList>
    </citation>
    <scope>NUCLEOTIDE SEQUENCE [LARGE SCALE GENOMIC DNA]</scope>
    <source>
        <strain evidence="1 4">DSM 16678</strain>
    </source>
</reference>
<evidence type="ECO:0000313" key="4">
    <source>
        <dbReference type="Proteomes" id="UP000580718"/>
    </source>
</evidence>
<gene>
    <name evidence="2" type="ORF">DMO24_14125</name>
    <name evidence="1" type="ORF">FHX36_001785</name>
</gene>
<reference evidence="2 3" key="1">
    <citation type="submission" date="2018-06" db="EMBL/GenBank/DDBJ databases">
        <title>Draft genome sequence of Modestobacter versicolor CP153-2.</title>
        <authorList>
            <person name="Gundlapally S.R."/>
        </authorList>
    </citation>
    <scope>NUCLEOTIDE SEQUENCE [LARGE SCALE GENOMIC DNA]</scope>
    <source>
        <strain evidence="2 3">CP153-2</strain>
    </source>
</reference>
<dbReference type="OrthoDB" id="3744527at2"/>
<evidence type="ECO:0000313" key="1">
    <source>
        <dbReference type="EMBL" id="MBB3676050.1"/>
    </source>
</evidence>
<evidence type="ECO:0000313" key="2">
    <source>
        <dbReference type="EMBL" id="PZA20697.1"/>
    </source>
</evidence>
<keyword evidence="3" id="KW-1185">Reference proteome</keyword>
<organism evidence="2 3">
    <name type="scientific">Modestobacter versicolor</name>
    <dbReference type="NCBI Taxonomy" id="429133"/>
    <lineage>
        <taxon>Bacteria</taxon>
        <taxon>Bacillati</taxon>
        <taxon>Actinomycetota</taxon>
        <taxon>Actinomycetes</taxon>
        <taxon>Geodermatophilales</taxon>
        <taxon>Geodermatophilaceae</taxon>
        <taxon>Modestobacter</taxon>
    </lineage>
</organism>
<name>A0A323V743_9ACTN</name>
<comment type="caution">
    <text evidence="2">The sequence shown here is derived from an EMBL/GenBank/DDBJ whole genome shotgun (WGS) entry which is preliminary data.</text>
</comment>
<dbReference type="RefSeq" id="WP_110552870.1">
    <property type="nucleotide sequence ID" value="NZ_JACIBU010000001.1"/>
</dbReference>
<dbReference type="GO" id="GO:0016740">
    <property type="term" value="F:transferase activity"/>
    <property type="evidence" value="ECO:0007669"/>
    <property type="project" value="UniProtKB-KW"/>
</dbReference>
<proteinExistence type="predicted"/>
<dbReference type="EMBL" id="JACIBU010000001">
    <property type="protein sequence ID" value="MBB3676050.1"/>
    <property type="molecule type" value="Genomic_DNA"/>
</dbReference>
<protein>
    <submittedName>
        <fullName evidence="1">GNAT superfamily N-acetyltransferase</fullName>
    </submittedName>
</protein>
<accession>A0A323V743</accession>
<dbReference type="InterPro" id="IPR016181">
    <property type="entry name" value="Acyl_CoA_acyltransferase"/>
</dbReference>
<dbReference type="Gene3D" id="3.40.630.30">
    <property type="match status" value="1"/>
</dbReference>
<dbReference type="EMBL" id="QKNV01000153">
    <property type="protein sequence ID" value="PZA20697.1"/>
    <property type="molecule type" value="Genomic_DNA"/>
</dbReference>
<dbReference type="Proteomes" id="UP000247602">
    <property type="component" value="Unassembled WGS sequence"/>
</dbReference>
<dbReference type="SUPFAM" id="SSF55729">
    <property type="entry name" value="Acyl-CoA N-acyltransferases (Nat)"/>
    <property type="match status" value="1"/>
</dbReference>
<dbReference type="AlphaFoldDB" id="A0A323V743"/>
<sequence length="208" mass="22301">MPSGAEPLRDPWFARCPVAREAGRPGEQVLTAVLSAEFPAGTVVDLPDDRRPTGWQVAVRSAPGGDRPQLVEVALPEAPLLWYVALPEPEATTLVAFSDERHPEGTVLDLEQAQAAGVAGEQQVAAVRWWSATGLVHQVYVQPASRRRGVAGKLVLAAFGVQAARGLPAVHGDGRRTELGEQWRAGLPGHVADRMAPWTEHVRPMTPA</sequence>
<keyword evidence="1" id="KW-0808">Transferase</keyword>
<dbReference type="Proteomes" id="UP000580718">
    <property type="component" value="Unassembled WGS sequence"/>
</dbReference>
<evidence type="ECO:0000313" key="3">
    <source>
        <dbReference type="Proteomes" id="UP000247602"/>
    </source>
</evidence>